<keyword evidence="2" id="KW-1185">Reference proteome</keyword>
<protein>
    <submittedName>
        <fullName evidence="1">Uncharacterized protein</fullName>
    </submittedName>
</protein>
<sequence>MVCNYQSTIPLSRVLLHASWKSQRSFSLFHCNVARVLPPVTLRPENLFEGTFGPPGVLVVGLPTNPWIFTNPLYGRLTCQEEYDRTIRVVVFNRSPTGLYLPRGRPDQVVWTSQLHVSTRVSLCPTSCNHMAGNQASSALDRSGQVGFSRMERKARKLPQNPTKLTVYAIVEGGLSGRLCRWLLLGCNNRHAGRCRSCQCFGRDYYYPSIPTNCQVC</sequence>
<gene>
    <name evidence="1" type="ORF">BDM02DRAFT_2706851</name>
</gene>
<proteinExistence type="predicted"/>
<accession>A0ACB6ZCT3</accession>
<organism evidence="1 2">
    <name type="scientific">Thelephora ganbajun</name>
    <name type="common">Ganba fungus</name>
    <dbReference type="NCBI Taxonomy" id="370292"/>
    <lineage>
        <taxon>Eukaryota</taxon>
        <taxon>Fungi</taxon>
        <taxon>Dikarya</taxon>
        <taxon>Basidiomycota</taxon>
        <taxon>Agaricomycotina</taxon>
        <taxon>Agaricomycetes</taxon>
        <taxon>Thelephorales</taxon>
        <taxon>Thelephoraceae</taxon>
        <taxon>Thelephora</taxon>
    </lineage>
</organism>
<dbReference type="EMBL" id="MU118035">
    <property type="protein sequence ID" value="KAF9647372.1"/>
    <property type="molecule type" value="Genomic_DNA"/>
</dbReference>
<evidence type="ECO:0000313" key="1">
    <source>
        <dbReference type="EMBL" id="KAF9647372.1"/>
    </source>
</evidence>
<reference evidence="1" key="2">
    <citation type="journal article" date="2020" name="Nat. Commun.">
        <title>Large-scale genome sequencing of mycorrhizal fungi provides insights into the early evolution of symbiotic traits.</title>
        <authorList>
            <person name="Miyauchi S."/>
            <person name="Kiss E."/>
            <person name="Kuo A."/>
            <person name="Drula E."/>
            <person name="Kohler A."/>
            <person name="Sanchez-Garcia M."/>
            <person name="Morin E."/>
            <person name="Andreopoulos B."/>
            <person name="Barry K.W."/>
            <person name="Bonito G."/>
            <person name="Buee M."/>
            <person name="Carver A."/>
            <person name="Chen C."/>
            <person name="Cichocki N."/>
            <person name="Clum A."/>
            <person name="Culley D."/>
            <person name="Crous P.W."/>
            <person name="Fauchery L."/>
            <person name="Girlanda M."/>
            <person name="Hayes R.D."/>
            <person name="Keri Z."/>
            <person name="LaButti K."/>
            <person name="Lipzen A."/>
            <person name="Lombard V."/>
            <person name="Magnuson J."/>
            <person name="Maillard F."/>
            <person name="Murat C."/>
            <person name="Nolan M."/>
            <person name="Ohm R.A."/>
            <person name="Pangilinan J."/>
            <person name="Pereira M.F."/>
            <person name="Perotto S."/>
            <person name="Peter M."/>
            <person name="Pfister S."/>
            <person name="Riley R."/>
            <person name="Sitrit Y."/>
            <person name="Stielow J.B."/>
            <person name="Szollosi G."/>
            <person name="Zifcakova L."/>
            <person name="Stursova M."/>
            <person name="Spatafora J.W."/>
            <person name="Tedersoo L."/>
            <person name="Vaario L.M."/>
            <person name="Yamada A."/>
            <person name="Yan M."/>
            <person name="Wang P."/>
            <person name="Xu J."/>
            <person name="Bruns T."/>
            <person name="Baldrian P."/>
            <person name="Vilgalys R."/>
            <person name="Dunand C."/>
            <person name="Henrissat B."/>
            <person name="Grigoriev I.V."/>
            <person name="Hibbett D."/>
            <person name="Nagy L.G."/>
            <person name="Martin F.M."/>
        </authorList>
    </citation>
    <scope>NUCLEOTIDE SEQUENCE</scope>
    <source>
        <strain evidence="1">P2</strain>
    </source>
</reference>
<dbReference type="Proteomes" id="UP000886501">
    <property type="component" value="Unassembled WGS sequence"/>
</dbReference>
<name>A0ACB6ZCT3_THEGA</name>
<comment type="caution">
    <text evidence="1">The sequence shown here is derived from an EMBL/GenBank/DDBJ whole genome shotgun (WGS) entry which is preliminary data.</text>
</comment>
<reference evidence="1" key="1">
    <citation type="submission" date="2019-10" db="EMBL/GenBank/DDBJ databases">
        <authorList>
            <consortium name="DOE Joint Genome Institute"/>
            <person name="Kuo A."/>
            <person name="Miyauchi S."/>
            <person name="Kiss E."/>
            <person name="Drula E."/>
            <person name="Kohler A."/>
            <person name="Sanchez-Garcia M."/>
            <person name="Andreopoulos B."/>
            <person name="Barry K.W."/>
            <person name="Bonito G."/>
            <person name="Buee M."/>
            <person name="Carver A."/>
            <person name="Chen C."/>
            <person name="Cichocki N."/>
            <person name="Clum A."/>
            <person name="Culley D."/>
            <person name="Crous P.W."/>
            <person name="Fauchery L."/>
            <person name="Girlanda M."/>
            <person name="Hayes R."/>
            <person name="Keri Z."/>
            <person name="Labutti K."/>
            <person name="Lipzen A."/>
            <person name="Lombard V."/>
            <person name="Magnuson J."/>
            <person name="Maillard F."/>
            <person name="Morin E."/>
            <person name="Murat C."/>
            <person name="Nolan M."/>
            <person name="Ohm R."/>
            <person name="Pangilinan J."/>
            <person name="Pereira M."/>
            <person name="Perotto S."/>
            <person name="Peter M."/>
            <person name="Riley R."/>
            <person name="Sitrit Y."/>
            <person name="Stielow B."/>
            <person name="Szollosi G."/>
            <person name="Zifcakova L."/>
            <person name="Stursova M."/>
            <person name="Spatafora J.W."/>
            <person name="Tedersoo L."/>
            <person name="Vaario L.-M."/>
            <person name="Yamada A."/>
            <person name="Yan M."/>
            <person name="Wang P."/>
            <person name="Xu J."/>
            <person name="Bruns T."/>
            <person name="Baldrian P."/>
            <person name="Vilgalys R."/>
            <person name="Henrissat B."/>
            <person name="Grigoriev I.V."/>
            <person name="Hibbett D."/>
            <person name="Nagy L.G."/>
            <person name="Martin F.M."/>
        </authorList>
    </citation>
    <scope>NUCLEOTIDE SEQUENCE</scope>
    <source>
        <strain evidence="1">P2</strain>
    </source>
</reference>
<evidence type="ECO:0000313" key="2">
    <source>
        <dbReference type="Proteomes" id="UP000886501"/>
    </source>
</evidence>